<evidence type="ECO:0000313" key="4">
    <source>
        <dbReference type="EMBL" id="AYV78080.1"/>
    </source>
</evidence>
<organism evidence="4">
    <name type="scientific">Edafosvirus sp</name>
    <dbReference type="NCBI Taxonomy" id="2487765"/>
    <lineage>
        <taxon>Viruses</taxon>
        <taxon>Varidnaviria</taxon>
        <taxon>Bamfordvirae</taxon>
        <taxon>Nucleocytoviricota</taxon>
        <taxon>Megaviricetes</taxon>
        <taxon>Imitervirales</taxon>
        <taxon>Mimiviridae</taxon>
        <taxon>Klosneuvirinae</taxon>
    </lineage>
</organism>
<sequence>MDDDKLLFTIPKDLLMIITSYNPVLIFNLPESFYTKYDWYALIKNNFSLIYSKRDTTNNDMMKTYIWNCIKDDLNCEISAGPSNIFIKKNTGLLMSCGRNDYGQLGNKSQLNYVKSMGQPYFEQVKLPNPKDCISQIICSGWRTIIRLNNGKLLNIGCDLTFEKDSCDRYKIDQFKEIENIPNNISQVVCGLTHVIILLTDGTLMACGSNGCGEIGCGEESWIKKFTKIDNIPKNIVEIVCGQSHTIIRLSDGTLMSTGSNYCGQLGHNDTKSRNKFEEIKNIPKNIVQIACGEDNTIIRLTDGTLMGCGDNSAGQLGIDGIVWALKFEEIKNIPKNIVEIACGNEYSMIRLTNGILMSCGSNMDGALGHGDNKRRNIFTKIEDVSKNIIQFICRGGYSMIRLTDDTIMCCGNNEYDQFGNGSHENENKFKKVFNINEIVENIK</sequence>
<dbReference type="InterPro" id="IPR000408">
    <property type="entry name" value="Reg_chr_condens"/>
</dbReference>
<dbReference type="PROSITE" id="PS50012">
    <property type="entry name" value="RCC1_3"/>
    <property type="match status" value="3"/>
</dbReference>
<gene>
    <name evidence="4" type="ORF">Edafosvirus4_64</name>
</gene>
<reference evidence="4" key="1">
    <citation type="submission" date="2018-10" db="EMBL/GenBank/DDBJ databases">
        <title>Hidden diversity of soil giant viruses.</title>
        <authorList>
            <person name="Schulz F."/>
            <person name="Alteio L."/>
            <person name="Goudeau D."/>
            <person name="Ryan E.M."/>
            <person name="Malmstrom R.R."/>
            <person name="Blanchard J."/>
            <person name="Woyke T."/>
        </authorList>
    </citation>
    <scope>NUCLEOTIDE SEQUENCE</scope>
    <source>
        <strain evidence="4">EDV1</strain>
    </source>
</reference>
<keyword evidence="2" id="KW-0677">Repeat</keyword>
<dbReference type="InterPro" id="IPR009091">
    <property type="entry name" value="RCC1/BLIP-II"/>
</dbReference>
<dbReference type="Pfam" id="PF25390">
    <property type="entry name" value="WD40_RLD"/>
    <property type="match status" value="1"/>
</dbReference>
<dbReference type="PRINTS" id="PR00633">
    <property type="entry name" value="RCCNDNSATION"/>
</dbReference>
<dbReference type="InterPro" id="IPR058923">
    <property type="entry name" value="RCC1-like_dom"/>
</dbReference>
<dbReference type="EMBL" id="MK072069">
    <property type="protein sequence ID" value="AYV78080.1"/>
    <property type="molecule type" value="Genomic_DNA"/>
</dbReference>
<evidence type="ECO:0000256" key="1">
    <source>
        <dbReference type="ARBA" id="ARBA00022658"/>
    </source>
</evidence>
<evidence type="ECO:0000259" key="3">
    <source>
        <dbReference type="Pfam" id="PF25390"/>
    </source>
</evidence>
<keyword evidence="1" id="KW-0344">Guanine-nucleotide releasing factor</keyword>
<protein>
    <recommendedName>
        <fullName evidence="3">RCC1-like domain-containing protein</fullName>
    </recommendedName>
</protein>
<accession>A0A3G4ZT47</accession>
<dbReference type="PANTHER" id="PTHR45982:SF1">
    <property type="entry name" value="REGULATOR OF CHROMOSOME CONDENSATION"/>
    <property type="match status" value="1"/>
</dbReference>
<evidence type="ECO:0000256" key="2">
    <source>
        <dbReference type="ARBA" id="ARBA00022737"/>
    </source>
</evidence>
<dbReference type="GO" id="GO:0005085">
    <property type="term" value="F:guanyl-nucleotide exchange factor activity"/>
    <property type="evidence" value="ECO:0007669"/>
    <property type="project" value="TreeGrafter"/>
</dbReference>
<dbReference type="Gene3D" id="2.130.10.30">
    <property type="entry name" value="Regulator of chromosome condensation 1/beta-lactamase-inhibitor protein II"/>
    <property type="match status" value="2"/>
</dbReference>
<dbReference type="InterPro" id="IPR051553">
    <property type="entry name" value="Ran_GTPase-activating"/>
</dbReference>
<dbReference type="SUPFAM" id="SSF50985">
    <property type="entry name" value="RCC1/BLIP-II"/>
    <property type="match status" value="1"/>
</dbReference>
<proteinExistence type="predicted"/>
<feature type="domain" description="RCC1-like" evidence="3">
    <location>
        <begin position="75"/>
        <end position="401"/>
    </location>
</feature>
<dbReference type="PANTHER" id="PTHR45982">
    <property type="entry name" value="REGULATOR OF CHROMOSOME CONDENSATION"/>
    <property type="match status" value="1"/>
</dbReference>
<name>A0A3G4ZT47_9VIRU</name>